<evidence type="ECO:0000256" key="1">
    <source>
        <dbReference type="ARBA" id="ARBA00004123"/>
    </source>
</evidence>
<dbReference type="AlphaFoldDB" id="A0A137P6Z0"/>
<dbReference type="InterPro" id="IPR002740">
    <property type="entry name" value="EVE_domain"/>
</dbReference>
<gene>
    <name evidence="6" type="ORF">CONCODRAFT_78695</name>
</gene>
<keyword evidence="7" id="KW-1185">Reference proteome</keyword>
<dbReference type="InterPro" id="IPR052181">
    <property type="entry name" value="5hmC_binding"/>
</dbReference>
<sequence>MTVKKLDIKNQLSKKIDNQLKKANKKQSKLSQLPALLKSLDEPISCWLMKAEPDTRIVKGKDVKFSIDDLISSEDQTTSWEGVRNFEARNFLQNYIKQDHQVLFYHSNCKTPGIAGLAKVVKEGYPDESAFDAKHPYYDAKSESENPKWFAVDVQFVRKFDNLISLKSLKEYQKEYKALNNMVLFSRAQLSVQPVTQSQLEAILEIEGKQKE</sequence>
<dbReference type="CDD" id="cd21133">
    <property type="entry name" value="EVE"/>
    <property type="match status" value="1"/>
</dbReference>
<dbReference type="Proteomes" id="UP000070444">
    <property type="component" value="Unassembled WGS sequence"/>
</dbReference>
<accession>A0A137P6Z0</accession>
<dbReference type="OMA" id="DVQFIRM"/>
<dbReference type="EMBL" id="KQ964493">
    <property type="protein sequence ID" value="KXN70783.1"/>
    <property type="molecule type" value="Genomic_DNA"/>
</dbReference>
<organism evidence="6 7">
    <name type="scientific">Conidiobolus coronatus (strain ATCC 28846 / CBS 209.66 / NRRL 28638)</name>
    <name type="common">Delacroixia coronata</name>
    <dbReference type="NCBI Taxonomy" id="796925"/>
    <lineage>
        <taxon>Eukaryota</taxon>
        <taxon>Fungi</taxon>
        <taxon>Fungi incertae sedis</taxon>
        <taxon>Zoopagomycota</taxon>
        <taxon>Entomophthoromycotina</taxon>
        <taxon>Entomophthoromycetes</taxon>
        <taxon>Entomophthorales</taxon>
        <taxon>Ancylistaceae</taxon>
        <taxon>Conidiobolus</taxon>
    </lineage>
</organism>
<dbReference type="FunFam" id="3.10.590.10:FF:000003">
    <property type="entry name" value="Thymocyte nuclear protein 1"/>
    <property type="match status" value="1"/>
</dbReference>
<name>A0A137P6Z0_CONC2</name>
<evidence type="ECO:0000256" key="2">
    <source>
        <dbReference type="ARBA" id="ARBA00014654"/>
    </source>
</evidence>
<keyword evidence="4" id="KW-0539">Nucleus</keyword>
<dbReference type="STRING" id="796925.A0A137P6Z0"/>
<dbReference type="Gene3D" id="3.10.590.10">
    <property type="entry name" value="ph1033 like domains"/>
    <property type="match status" value="1"/>
</dbReference>
<evidence type="ECO:0000313" key="6">
    <source>
        <dbReference type="EMBL" id="KXN70783.1"/>
    </source>
</evidence>
<protein>
    <recommendedName>
        <fullName evidence="2">Thymocyte nuclear protein 1</fullName>
    </recommendedName>
</protein>
<dbReference type="InterPro" id="IPR015947">
    <property type="entry name" value="PUA-like_sf"/>
</dbReference>
<keyword evidence="3" id="KW-0597">Phosphoprotein</keyword>
<evidence type="ECO:0000259" key="5">
    <source>
        <dbReference type="Pfam" id="PF01878"/>
    </source>
</evidence>
<dbReference type="SUPFAM" id="SSF88697">
    <property type="entry name" value="PUA domain-like"/>
    <property type="match status" value="1"/>
</dbReference>
<evidence type="ECO:0000256" key="3">
    <source>
        <dbReference type="ARBA" id="ARBA00022553"/>
    </source>
</evidence>
<evidence type="ECO:0000256" key="4">
    <source>
        <dbReference type="ARBA" id="ARBA00023242"/>
    </source>
</evidence>
<evidence type="ECO:0000313" key="7">
    <source>
        <dbReference type="Proteomes" id="UP000070444"/>
    </source>
</evidence>
<dbReference type="GO" id="GO:0005634">
    <property type="term" value="C:nucleus"/>
    <property type="evidence" value="ECO:0007669"/>
    <property type="project" value="UniProtKB-SubCell"/>
</dbReference>
<dbReference type="InterPro" id="IPR047197">
    <property type="entry name" value="THYN1-like_EVE"/>
</dbReference>
<dbReference type="OrthoDB" id="41445at2759"/>
<reference evidence="6 7" key="1">
    <citation type="journal article" date="2015" name="Genome Biol. Evol.">
        <title>Phylogenomic analyses indicate that early fungi evolved digesting cell walls of algal ancestors of land plants.</title>
        <authorList>
            <person name="Chang Y."/>
            <person name="Wang S."/>
            <person name="Sekimoto S."/>
            <person name="Aerts A.L."/>
            <person name="Choi C."/>
            <person name="Clum A."/>
            <person name="LaButti K.M."/>
            <person name="Lindquist E.A."/>
            <person name="Yee Ngan C."/>
            <person name="Ohm R.A."/>
            <person name="Salamov A.A."/>
            <person name="Grigoriev I.V."/>
            <person name="Spatafora J.W."/>
            <person name="Berbee M.L."/>
        </authorList>
    </citation>
    <scope>NUCLEOTIDE SEQUENCE [LARGE SCALE GENOMIC DNA]</scope>
    <source>
        <strain evidence="6 7">NRRL 28638</strain>
    </source>
</reference>
<dbReference type="PANTHER" id="PTHR14087:SF7">
    <property type="entry name" value="THYMOCYTE NUCLEAR PROTEIN 1"/>
    <property type="match status" value="1"/>
</dbReference>
<dbReference type="Pfam" id="PF01878">
    <property type="entry name" value="EVE"/>
    <property type="match status" value="1"/>
</dbReference>
<comment type="subcellular location">
    <subcellularLocation>
        <location evidence="1">Nucleus</location>
    </subcellularLocation>
</comment>
<proteinExistence type="predicted"/>
<dbReference type="PANTHER" id="PTHR14087">
    <property type="entry name" value="THYMOCYTE NUCLEAR PROTEIN 1"/>
    <property type="match status" value="1"/>
</dbReference>
<feature type="domain" description="EVE" evidence="5">
    <location>
        <begin position="46"/>
        <end position="205"/>
    </location>
</feature>